<feature type="domain" description="RNA polymerase subunit H/Rpb5 C-terminal" evidence="2">
    <location>
        <begin position="152"/>
        <end position="225"/>
    </location>
</feature>
<dbReference type="GO" id="GO:0003899">
    <property type="term" value="F:DNA-directed RNA polymerase activity"/>
    <property type="evidence" value="ECO:0007669"/>
    <property type="project" value="InterPro"/>
</dbReference>
<dbReference type="GO" id="GO:0005736">
    <property type="term" value="C:RNA polymerase I complex"/>
    <property type="evidence" value="ECO:0007669"/>
    <property type="project" value="TreeGrafter"/>
</dbReference>
<dbReference type="InterPro" id="IPR035913">
    <property type="entry name" value="RPB5-like_sf"/>
</dbReference>
<keyword evidence="1" id="KW-0804">Transcription</keyword>
<protein>
    <recommendedName>
        <fullName evidence="2">RNA polymerase subunit H/Rpb5 C-terminal domain-containing protein</fullName>
    </recommendedName>
</protein>
<dbReference type="GO" id="GO:0005665">
    <property type="term" value="C:RNA polymerase II, core complex"/>
    <property type="evidence" value="ECO:0007669"/>
    <property type="project" value="TreeGrafter"/>
</dbReference>
<dbReference type="GO" id="GO:0006366">
    <property type="term" value="P:transcription by RNA polymerase II"/>
    <property type="evidence" value="ECO:0007669"/>
    <property type="project" value="TreeGrafter"/>
</dbReference>
<dbReference type="GO" id="GO:0005666">
    <property type="term" value="C:RNA polymerase III complex"/>
    <property type="evidence" value="ECO:0007669"/>
    <property type="project" value="TreeGrafter"/>
</dbReference>
<name>A0A6C0KN17_9ZZZZ</name>
<dbReference type="PANTHER" id="PTHR10535:SF0">
    <property type="entry name" value="DNA-DIRECTED RNA POLYMERASES I, II, AND III SUBUNIT RPABC1"/>
    <property type="match status" value="1"/>
</dbReference>
<dbReference type="EMBL" id="MN740917">
    <property type="protein sequence ID" value="QHU17754.1"/>
    <property type="molecule type" value="Genomic_DNA"/>
</dbReference>
<proteinExistence type="predicted"/>
<dbReference type="InterPro" id="IPR014381">
    <property type="entry name" value="Arch_Rpo5/euc_Rpb5"/>
</dbReference>
<sequence>MSFSNQKHITIQQLYTSRKTIVEYLKKQGYDTSGYDTFTMSEISAMKQSTKDSDSTTCFDFEVSLDNYNFKNNVDKTRTCKVSYYLKPSTIKQNILENMVLEYFEGVEHKENVVFVLIMQGNINDTIKKTISNMWKKYKEHVVVFEIKTLMFNVFEHCYVPEHKKLEQQEKNELFEKMNIQDENQLPEISLFDPVAKAMFMKPGDVCKITRHDIISFQNDFYRICVI</sequence>
<dbReference type="AlphaFoldDB" id="A0A6C0KN17"/>
<dbReference type="Gene3D" id="3.90.940.20">
    <property type="entry name" value="RPB5-like RNA polymerase subunit"/>
    <property type="match status" value="1"/>
</dbReference>
<dbReference type="GO" id="GO:0006362">
    <property type="term" value="P:transcription elongation by RNA polymerase I"/>
    <property type="evidence" value="ECO:0007669"/>
    <property type="project" value="TreeGrafter"/>
</dbReference>
<dbReference type="SUPFAM" id="SSF55287">
    <property type="entry name" value="RPB5-like RNA polymerase subunit"/>
    <property type="match status" value="1"/>
</dbReference>
<reference evidence="3" key="1">
    <citation type="journal article" date="2020" name="Nature">
        <title>Giant virus diversity and host interactions through global metagenomics.</title>
        <authorList>
            <person name="Schulz F."/>
            <person name="Roux S."/>
            <person name="Paez-Espino D."/>
            <person name="Jungbluth S."/>
            <person name="Walsh D.A."/>
            <person name="Denef V.J."/>
            <person name="McMahon K.D."/>
            <person name="Konstantinidis K.T."/>
            <person name="Eloe-Fadrosh E.A."/>
            <person name="Kyrpides N.C."/>
            <person name="Woyke T."/>
        </authorList>
    </citation>
    <scope>NUCLEOTIDE SEQUENCE</scope>
    <source>
        <strain evidence="3">GVMAG-S-3300012919-55</strain>
    </source>
</reference>
<dbReference type="PIRSF" id="PIRSF000747">
    <property type="entry name" value="RPB5"/>
    <property type="match status" value="1"/>
</dbReference>
<dbReference type="Pfam" id="PF01191">
    <property type="entry name" value="RNA_pol_Rpb5_C"/>
    <property type="match status" value="1"/>
</dbReference>
<dbReference type="GO" id="GO:0042797">
    <property type="term" value="P:tRNA transcription by RNA polymerase III"/>
    <property type="evidence" value="ECO:0007669"/>
    <property type="project" value="TreeGrafter"/>
</dbReference>
<evidence type="ECO:0000259" key="2">
    <source>
        <dbReference type="Pfam" id="PF01191"/>
    </source>
</evidence>
<evidence type="ECO:0000256" key="1">
    <source>
        <dbReference type="ARBA" id="ARBA00023163"/>
    </source>
</evidence>
<accession>A0A6C0KN17</accession>
<evidence type="ECO:0000313" key="3">
    <source>
        <dbReference type="EMBL" id="QHU17754.1"/>
    </source>
</evidence>
<dbReference type="GO" id="GO:0003677">
    <property type="term" value="F:DNA binding"/>
    <property type="evidence" value="ECO:0007669"/>
    <property type="project" value="InterPro"/>
</dbReference>
<organism evidence="3">
    <name type="scientific">viral metagenome</name>
    <dbReference type="NCBI Taxonomy" id="1070528"/>
    <lineage>
        <taxon>unclassified sequences</taxon>
        <taxon>metagenomes</taxon>
        <taxon>organismal metagenomes</taxon>
    </lineage>
</organism>
<dbReference type="PANTHER" id="PTHR10535">
    <property type="entry name" value="DNA-DIRECTED RNA POLYMERASES I, II, AND III SUBUNIT RPABC1"/>
    <property type="match status" value="1"/>
</dbReference>
<dbReference type="InterPro" id="IPR000783">
    <property type="entry name" value="RNA_pol_subH/Rpb5_C"/>
</dbReference>